<name>A0A5C5WIZ9_9PLAN</name>
<dbReference type="EMBL" id="SIHI01000015">
    <property type="protein sequence ID" value="TWT49991.1"/>
    <property type="molecule type" value="Genomic_DNA"/>
</dbReference>
<dbReference type="OrthoDB" id="9795306at2"/>
<dbReference type="InterPro" id="IPR011008">
    <property type="entry name" value="Dimeric_a/b-barrel"/>
</dbReference>
<dbReference type="AlphaFoldDB" id="A0A5C5WIZ9"/>
<proteinExistence type="inferred from homology"/>
<accession>A0A5C5WIZ9</accession>
<dbReference type="Pfam" id="PF03795">
    <property type="entry name" value="YCII"/>
    <property type="match status" value="1"/>
</dbReference>
<gene>
    <name evidence="4" type="ORF">KOR42_36750</name>
</gene>
<evidence type="ECO:0000313" key="5">
    <source>
        <dbReference type="Proteomes" id="UP000317243"/>
    </source>
</evidence>
<organism evidence="4 5">
    <name type="scientific">Thalassoglobus neptunius</name>
    <dbReference type="NCBI Taxonomy" id="1938619"/>
    <lineage>
        <taxon>Bacteria</taxon>
        <taxon>Pseudomonadati</taxon>
        <taxon>Planctomycetota</taxon>
        <taxon>Planctomycetia</taxon>
        <taxon>Planctomycetales</taxon>
        <taxon>Planctomycetaceae</taxon>
        <taxon>Thalassoglobus</taxon>
    </lineage>
</organism>
<sequence>MKVMVIVKATQKSEAGVMPSTDELAEMGRFNQELLDAGVMLSGDGLHPTSKGVRISFNGQNQTVTDGPFAETKELIAGFWMWEVDSMESAIEWARKSPFQEGELELRRVFEADDFGEEFTPELREQEQKLAEELSKRQESSS</sequence>
<keyword evidence="5" id="KW-1185">Reference proteome</keyword>
<evidence type="ECO:0000256" key="1">
    <source>
        <dbReference type="ARBA" id="ARBA00007689"/>
    </source>
</evidence>
<evidence type="ECO:0000256" key="2">
    <source>
        <dbReference type="SAM" id="MobiDB-lite"/>
    </source>
</evidence>
<dbReference type="PANTHER" id="PTHR35174">
    <property type="entry name" value="BLL7171 PROTEIN-RELATED"/>
    <property type="match status" value="1"/>
</dbReference>
<reference evidence="4 5" key="1">
    <citation type="submission" date="2019-02" db="EMBL/GenBank/DDBJ databases">
        <title>Deep-cultivation of Planctomycetes and their phenomic and genomic characterization uncovers novel biology.</title>
        <authorList>
            <person name="Wiegand S."/>
            <person name="Jogler M."/>
            <person name="Boedeker C."/>
            <person name="Pinto D."/>
            <person name="Vollmers J."/>
            <person name="Rivas-Marin E."/>
            <person name="Kohn T."/>
            <person name="Peeters S.H."/>
            <person name="Heuer A."/>
            <person name="Rast P."/>
            <person name="Oberbeckmann S."/>
            <person name="Bunk B."/>
            <person name="Jeske O."/>
            <person name="Meyerdierks A."/>
            <person name="Storesund J.E."/>
            <person name="Kallscheuer N."/>
            <person name="Luecker S."/>
            <person name="Lage O.M."/>
            <person name="Pohl T."/>
            <person name="Merkel B.J."/>
            <person name="Hornburger P."/>
            <person name="Mueller R.-W."/>
            <person name="Bruemmer F."/>
            <person name="Labrenz M."/>
            <person name="Spormann A.M."/>
            <person name="Op Den Camp H."/>
            <person name="Overmann J."/>
            <person name="Amann R."/>
            <person name="Jetten M.S.M."/>
            <person name="Mascher T."/>
            <person name="Medema M.H."/>
            <person name="Devos D.P."/>
            <person name="Kaster A.-K."/>
            <person name="Ovreas L."/>
            <person name="Rohde M."/>
            <person name="Galperin M.Y."/>
            <person name="Jogler C."/>
        </authorList>
    </citation>
    <scope>NUCLEOTIDE SEQUENCE [LARGE SCALE GENOMIC DNA]</scope>
    <source>
        <strain evidence="4 5">KOR42</strain>
    </source>
</reference>
<dbReference type="SUPFAM" id="SSF54909">
    <property type="entry name" value="Dimeric alpha+beta barrel"/>
    <property type="match status" value="1"/>
</dbReference>
<dbReference type="Proteomes" id="UP000317243">
    <property type="component" value="Unassembled WGS sequence"/>
</dbReference>
<feature type="domain" description="YCII-related" evidence="3">
    <location>
        <begin position="1"/>
        <end position="111"/>
    </location>
</feature>
<dbReference type="RefSeq" id="WP_146511112.1">
    <property type="nucleotide sequence ID" value="NZ_SIHI01000015.1"/>
</dbReference>
<protein>
    <submittedName>
        <fullName evidence="4">YCII-related domain protein</fullName>
    </submittedName>
</protein>
<feature type="region of interest" description="Disordered" evidence="2">
    <location>
        <begin position="122"/>
        <end position="142"/>
    </location>
</feature>
<comment type="similarity">
    <text evidence="1">Belongs to the YciI family.</text>
</comment>
<evidence type="ECO:0000313" key="4">
    <source>
        <dbReference type="EMBL" id="TWT49991.1"/>
    </source>
</evidence>
<dbReference type="PANTHER" id="PTHR35174:SF4">
    <property type="entry name" value="BLL7163 PROTEIN"/>
    <property type="match status" value="1"/>
</dbReference>
<comment type="caution">
    <text evidence="4">The sequence shown here is derived from an EMBL/GenBank/DDBJ whole genome shotgun (WGS) entry which is preliminary data.</text>
</comment>
<dbReference type="Gene3D" id="3.30.70.1060">
    <property type="entry name" value="Dimeric alpha+beta barrel"/>
    <property type="match status" value="1"/>
</dbReference>
<evidence type="ECO:0000259" key="3">
    <source>
        <dbReference type="Pfam" id="PF03795"/>
    </source>
</evidence>
<dbReference type="InterPro" id="IPR005545">
    <property type="entry name" value="YCII"/>
</dbReference>